<dbReference type="Pfam" id="PF00435">
    <property type="entry name" value="Spectrin"/>
    <property type="match status" value="1"/>
</dbReference>
<keyword evidence="1" id="KW-0344">Guanine-nucleotide releasing factor</keyword>
<evidence type="ECO:0000313" key="3">
    <source>
        <dbReference type="Proteomes" id="UP000092124"/>
    </source>
</evidence>
<dbReference type="STRING" id="56216.A0A1A6GLZ6"/>
<evidence type="ECO:0000256" key="1">
    <source>
        <dbReference type="ARBA" id="ARBA00022658"/>
    </source>
</evidence>
<dbReference type="GO" id="GO:0005737">
    <property type="term" value="C:cytoplasm"/>
    <property type="evidence" value="ECO:0007669"/>
    <property type="project" value="TreeGrafter"/>
</dbReference>
<organism evidence="2 3">
    <name type="scientific">Neotoma lepida</name>
    <name type="common">Desert woodrat</name>
    <dbReference type="NCBI Taxonomy" id="56216"/>
    <lineage>
        <taxon>Eukaryota</taxon>
        <taxon>Metazoa</taxon>
        <taxon>Chordata</taxon>
        <taxon>Craniata</taxon>
        <taxon>Vertebrata</taxon>
        <taxon>Euteleostomi</taxon>
        <taxon>Mammalia</taxon>
        <taxon>Eutheria</taxon>
        <taxon>Euarchontoglires</taxon>
        <taxon>Glires</taxon>
        <taxon>Rodentia</taxon>
        <taxon>Myomorpha</taxon>
        <taxon>Muroidea</taxon>
        <taxon>Cricetidae</taxon>
        <taxon>Neotominae</taxon>
        <taxon>Neotoma</taxon>
    </lineage>
</organism>
<protein>
    <recommendedName>
        <fullName evidence="4">F-BAR domain-containing protein</fullName>
    </recommendedName>
</protein>
<proteinExistence type="predicted"/>
<dbReference type="InterPro" id="IPR051336">
    <property type="entry name" value="RhoGEF_Guanine_NuclExch_SF"/>
</dbReference>
<dbReference type="PANTHER" id="PTHR22826">
    <property type="entry name" value="RHO GUANINE EXCHANGE FACTOR-RELATED"/>
    <property type="match status" value="1"/>
</dbReference>
<dbReference type="InterPro" id="IPR002017">
    <property type="entry name" value="Spectrin_repeat"/>
</dbReference>
<sequence>ACTLARRNADVFLKYLHRNSVSMPGMVTHIKAPEQQVKNILNELFQRENRVLHYWTMRKRRLDQCQQYVVFERSAKQALEWIHDNGEFYLSTHTSTGSSIQHTQELLKEHEEFQITAKQTKERVKLLIQLADGFCEKGHAHAAEIKKCVTAVDKRYRDFSLRMEKYRTSLEKALGISSDSNKS</sequence>
<dbReference type="GO" id="GO:0019898">
    <property type="term" value="C:extrinsic component of membrane"/>
    <property type="evidence" value="ECO:0007669"/>
    <property type="project" value="TreeGrafter"/>
</dbReference>
<reference evidence="2 3" key="1">
    <citation type="submission" date="2016-06" db="EMBL/GenBank/DDBJ databases">
        <title>The Draft Genome Sequence and Annotation of the Desert Woodrat Neotoma lepida.</title>
        <authorList>
            <person name="Campbell M."/>
            <person name="Oakeson K.F."/>
            <person name="Yandell M."/>
            <person name="Halpert J.R."/>
            <person name="Dearing D."/>
        </authorList>
    </citation>
    <scope>NUCLEOTIDE SEQUENCE [LARGE SCALE GENOMIC DNA]</scope>
    <source>
        <strain evidence="2">417</strain>
        <tissue evidence="2">Liver</tissue>
    </source>
</reference>
<dbReference type="SUPFAM" id="SSF46966">
    <property type="entry name" value="Spectrin repeat"/>
    <property type="match status" value="1"/>
</dbReference>
<evidence type="ECO:0008006" key="4">
    <source>
        <dbReference type="Google" id="ProtNLM"/>
    </source>
</evidence>
<feature type="non-terminal residue" evidence="2">
    <location>
        <position position="1"/>
    </location>
</feature>
<dbReference type="GO" id="GO:0005085">
    <property type="term" value="F:guanyl-nucleotide exchange factor activity"/>
    <property type="evidence" value="ECO:0007669"/>
    <property type="project" value="UniProtKB-KW"/>
</dbReference>
<dbReference type="PANTHER" id="PTHR22826:SF104">
    <property type="entry name" value="TRIPLE FUNCTIONAL DOMAIN PROTEIN"/>
    <property type="match status" value="1"/>
</dbReference>
<dbReference type="CDD" id="cd00176">
    <property type="entry name" value="SPEC"/>
    <property type="match status" value="1"/>
</dbReference>
<name>A0A1A6GLZ6_NEOLE</name>
<dbReference type="SMART" id="SM00150">
    <property type="entry name" value="SPEC"/>
    <property type="match status" value="1"/>
</dbReference>
<dbReference type="FunFam" id="1.20.58.60:FF:000024">
    <property type="entry name" value="Kalirin RhoGEF kinase a"/>
    <property type="match status" value="1"/>
</dbReference>
<dbReference type="AlphaFoldDB" id="A0A1A6GLZ6"/>
<keyword evidence="3" id="KW-1185">Reference proteome</keyword>
<dbReference type="InterPro" id="IPR018159">
    <property type="entry name" value="Spectrin/alpha-actinin"/>
</dbReference>
<dbReference type="Proteomes" id="UP000092124">
    <property type="component" value="Unassembled WGS sequence"/>
</dbReference>
<feature type="non-terminal residue" evidence="2">
    <location>
        <position position="183"/>
    </location>
</feature>
<evidence type="ECO:0000313" key="2">
    <source>
        <dbReference type="EMBL" id="OBS66884.1"/>
    </source>
</evidence>
<dbReference type="EMBL" id="LZPO01087172">
    <property type="protein sequence ID" value="OBS66884.1"/>
    <property type="molecule type" value="Genomic_DNA"/>
</dbReference>
<gene>
    <name evidence="2" type="ORF">A6R68_04577</name>
</gene>
<dbReference type="GO" id="GO:0007411">
    <property type="term" value="P:axon guidance"/>
    <property type="evidence" value="ECO:0007669"/>
    <property type="project" value="TreeGrafter"/>
</dbReference>
<dbReference type="OrthoDB" id="10256089at2759"/>
<comment type="caution">
    <text evidence="2">The sequence shown here is derived from an EMBL/GenBank/DDBJ whole genome shotgun (WGS) entry which is preliminary data.</text>
</comment>
<accession>A0A1A6GLZ6</accession>
<dbReference type="Gene3D" id="1.20.58.60">
    <property type="match status" value="1"/>
</dbReference>